<protein>
    <submittedName>
        <fullName evidence="2">Uncharacterized protein</fullName>
    </submittedName>
</protein>
<accession>A0AAV5UE56</accession>
<sequence>RFLVNIPVGNRPLYQYGGASESAASLRRIRQRRGSGGDHEMASLSRNCTESVRVSISTELSRSDLPSTPSTPMKRNADDRRCSSEEHTRPKSSIYPSHGSVGSLNGNL</sequence>
<feature type="region of interest" description="Disordered" evidence="1">
    <location>
        <begin position="30"/>
        <end position="108"/>
    </location>
</feature>
<dbReference type="EMBL" id="BTSX01000006">
    <property type="protein sequence ID" value="GMT05225.1"/>
    <property type="molecule type" value="Genomic_DNA"/>
</dbReference>
<feature type="compositionally biased region" description="Polar residues" evidence="1">
    <location>
        <begin position="44"/>
        <end position="73"/>
    </location>
</feature>
<keyword evidence="3" id="KW-1185">Reference proteome</keyword>
<evidence type="ECO:0000313" key="2">
    <source>
        <dbReference type="EMBL" id="GMT05225.1"/>
    </source>
</evidence>
<feature type="compositionally biased region" description="Basic and acidic residues" evidence="1">
    <location>
        <begin position="75"/>
        <end position="89"/>
    </location>
</feature>
<evidence type="ECO:0000313" key="3">
    <source>
        <dbReference type="Proteomes" id="UP001432027"/>
    </source>
</evidence>
<gene>
    <name evidence="2" type="ORF">PENTCL1PPCAC_27399</name>
</gene>
<reference evidence="2" key="1">
    <citation type="submission" date="2023-10" db="EMBL/GenBank/DDBJ databases">
        <title>Genome assembly of Pristionchus species.</title>
        <authorList>
            <person name="Yoshida K."/>
            <person name="Sommer R.J."/>
        </authorList>
    </citation>
    <scope>NUCLEOTIDE SEQUENCE</scope>
    <source>
        <strain evidence="2">RS0144</strain>
    </source>
</reference>
<proteinExistence type="predicted"/>
<dbReference type="AlphaFoldDB" id="A0AAV5UE56"/>
<name>A0AAV5UE56_9BILA</name>
<organism evidence="2 3">
    <name type="scientific">Pristionchus entomophagus</name>
    <dbReference type="NCBI Taxonomy" id="358040"/>
    <lineage>
        <taxon>Eukaryota</taxon>
        <taxon>Metazoa</taxon>
        <taxon>Ecdysozoa</taxon>
        <taxon>Nematoda</taxon>
        <taxon>Chromadorea</taxon>
        <taxon>Rhabditida</taxon>
        <taxon>Rhabditina</taxon>
        <taxon>Diplogasteromorpha</taxon>
        <taxon>Diplogasteroidea</taxon>
        <taxon>Neodiplogasteridae</taxon>
        <taxon>Pristionchus</taxon>
    </lineage>
</organism>
<dbReference type="Proteomes" id="UP001432027">
    <property type="component" value="Unassembled WGS sequence"/>
</dbReference>
<evidence type="ECO:0000256" key="1">
    <source>
        <dbReference type="SAM" id="MobiDB-lite"/>
    </source>
</evidence>
<feature type="non-terminal residue" evidence="2">
    <location>
        <position position="1"/>
    </location>
</feature>
<comment type="caution">
    <text evidence="2">The sequence shown here is derived from an EMBL/GenBank/DDBJ whole genome shotgun (WGS) entry which is preliminary data.</text>
</comment>